<keyword evidence="2" id="KW-1185">Reference proteome</keyword>
<evidence type="ECO:0000313" key="2">
    <source>
        <dbReference type="Proteomes" id="UP000299102"/>
    </source>
</evidence>
<comment type="caution">
    <text evidence="1">The sequence shown here is derived from an EMBL/GenBank/DDBJ whole genome shotgun (WGS) entry which is preliminary data.</text>
</comment>
<dbReference type="Proteomes" id="UP000299102">
    <property type="component" value="Unassembled WGS sequence"/>
</dbReference>
<gene>
    <name evidence="1" type="ORF">EVAR_51849_1</name>
</gene>
<organism evidence="1 2">
    <name type="scientific">Eumeta variegata</name>
    <name type="common">Bagworm moth</name>
    <name type="synonym">Eumeta japonica</name>
    <dbReference type="NCBI Taxonomy" id="151549"/>
    <lineage>
        <taxon>Eukaryota</taxon>
        <taxon>Metazoa</taxon>
        <taxon>Ecdysozoa</taxon>
        <taxon>Arthropoda</taxon>
        <taxon>Hexapoda</taxon>
        <taxon>Insecta</taxon>
        <taxon>Pterygota</taxon>
        <taxon>Neoptera</taxon>
        <taxon>Endopterygota</taxon>
        <taxon>Lepidoptera</taxon>
        <taxon>Glossata</taxon>
        <taxon>Ditrysia</taxon>
        <taxon>Tineoidea</taxon>
        <taxon>Psychidae</taxon>
        <taxon>Oiketicinae</taxon>
        <taxon>Eumeta</taxon>
    </lineage>
</organism>
<proteinExistence type="predicted"/>
<evidence type="ECO:0000313" key="1">
    <source>
        <dbReference type="EMBL" id="GBP77805.1"/>
    </source>
</evidence>
<dbReference type="AlphaFoldDB" id="A0A4C1YU31"/>
<reference evidence="1 2" key="1">
    <citation type="journal article" date="2019" name="Commun. Biol.">
        <title>The bagworm genome reveals a unique fibroin gene that provides high tensile strength.</title>
        <authorList>
            <person name="Kono N."/>
            <person name="Nakamura H."/>
            <person name="Ohtoshi R."/>
            <person name="Tomita M."/>
            <person name="Numata K."/>
            <person name="Arakawa K."/>
        </authorList>
    </citation>
    <scope>NUCLEOTIDE SEQUENCE [LARGE SCALE GENOMIC DNA]</scope>
</reference>
<protein>
    <submittedName>
        <fullName evidence="1">Uncharacterized protein</fullName>
    </submittedName>
</protein>
<name>A0A4C1YU31_EUMVA</name>
<sequence>MNINISNACVVGRAARAGGARRGGARGPGNAPRRLREFYARDAGVHDQRCTAEISERRREFTWTIRVSVASPRRGRRPPEYRISVAAAAARARAAGAGRRAFCT</sequence>
<accession>A0A4C1YU31</accession>
<dbReference type="EMBL" id="BGZK01001347">
    <property type="protein sequence ID" value="GBP77805.1"/>
    <property type="molecule type" value="Genomic_DNA"/>
</dbReference>